<protein>
    <submittedName>
        <fullName evidence="3">Transmembrane protease serine 11D</fullName>
    </submittedName>
</protein>
<proteinExistence type="predicted"/>
<comment type="caution">
    <text evidence="3">The sequence shown here is derived from an EMBL/GenBank/DDBJ whole genome shotgun (WGS) entry which is preliminary data.</text>
</comment>
<name>A0A4D9E6E5_9SAUR</name>
<keyword evidence="3" id="KW-0645">Protease</keyword>
<dbReference type="GO" id="GO:0006508">
    <property type="term" value="P:proteolysis"/>
    <property type="evidence" value="ECO:0007669"/>
    <property type="project" value="UniProtKB-KW"/>
</dbReference>
<evidence type="ECO:0000313" key="4">
    <source>
        <dbReference type="Proteomes" id="UP000297703"/>
    </source>
</evidence>
<keyword evidence="1 3" id="KW-0812">Transmembrane</keyword>
<dbReference type="InterPro" id="IPR036364">
    <property type="entry name" value="SEA_dom_sf"/>
</dbReference>
<keyword evidence="1" id="KW-1133">Transmembrane helix</keyword>
<sequence>MVKLRVARSLDRTEGLLSQHPELEPRQAFCAVSQETDEWEFSSLASVDFKSDCKSSQEQFRIRLTQLDTRMKLLEPWKLALIVLAVVLFMALVIGLLVYFLLFDQDMYFYNGTFKITNVQYNREFDKHTSKEFRDLSTSIEMLVTNTFRASVLNKKYVRSHVVNLRDEEGKWRTPFQQL</sequence>
<dbReference type="SUPFAM" id="SSF82671">
    <property type="entry name" value="SEA domain"/>
    <property type="match status" value="1"/>
</dbReference>
<dbReference type="OrthoDB" id="9366403at2759"/>
<dbReference type="GO" id="GO:0008233">
    <property type="term" value="F:peptidase activity"/>
    <property type="evidence" value="ECO:0007669"/>
    <property type="project" value="UniProtKB-KW"/>
</dbReference>
<dbReference type="AlphaFoldDB" id="A0A4D9E6E5"/>
<gene>
    <name evidence="3" type="ORF">DR999_PMT13353</name>
</gene>
<keyword evidence="4" id="KW-1185">Reference proteome</keyword>
<evidence type="ECO:0000259" key="2">
    <source>
        <dbReference type="PROSITE" id="PS50024"/>
    </source>
</evidence>
<dbReference type="Gene3D" id="3.30.70.960">
    <property type="entry name" value="SEA domain"/>
    <property type="match status" value="1"/>
</dbReference>
<reference evidence="3 4" key="2">
    <citation type="submission" date="2019-04" db="EMBL/GenBank/DDBJ databases">
        <title>The genome sequence of big-headed turtle.</title>
        <authorList>
            <person name="Gong S."/>
        </authorList>
    </citation>
    <scope>NUCLEOTIDE SEQUENCE [LARGE SCALE GENOMIC DNA]</scope>
    <source>
        <strain evidence="3">DO16091913</strain>
        <tissue evidence="3">Muscle</tissue>
    </source>
</reference>
<dbReference type="Pfam" id="PF01390">
    <property type="entry name" value="SEA"/>
    <property type="match status" value="1"/>
</dbReference>
<dbReference type="STRING" id="55544.A0A4D9E6E5"/>
<dbReference type="Proteomes" id="UP000297703">
    <property type="component" value="Unassembled WGS sequence"/>
</dbReference>
<organism evidence="3 4">
    <name type="scientific">Platysternon megacephalum</name>
    <name type="common">big-headed turtle</name>
    <dbReference type="NCBI Taxonomy" id="55544"/>
    <lineage>
        <taxon>Eukaryota</taxon>
        <taxon>Metazoa</taxon>
        <taxon>Chordata</taxon>
        <taxon>Craniata</taxon>
        <taxon>Vertebrata</taxon>
        <taxon>Euteleostomi</taxon>
        <taxon>Archelosauria</taxon>
        <taxon>Testudinata</taxon>
        <taxon>Testudines</taxon>
        <taxon>Cryptodira</taxon>
        <taxon>Durocryptodira</taxon>
        <taxon>Testudinoidea</taxon>
        <taxon>Platysternidae</taxon>
        <taxon>Platysternon</taxon>
    </lineage>
</organism>
<dbReference type="InterPro" id="IPR000082">
    <property type="entry name" value="SEA_dom"/>
</dbReference>
<reference evidence="3 4" key="1">
    <citation type="submission" date="2019-04" db="EMBL/GenBank/DDBJ databases">
        <title>Draft genome of the big-headed turtle Platysternon megacephalum.</title>
        <authorList>
            <person name="Gong S."/>
        </authorList>
    </citation>
    <scope>NUCLEOTIDE SEQUENCE [LARGE SCALE GENOMIC DNA]</scope>
    <source>
        <strain evidence="3">DO16091913</strain>
        <tissue evidence="3">Muscle</tissue>
    </source>
</reference>
<keyword evidence="1" id="KW-0472">Membrane</keyword>
<feature type="domain" description="SEA" evidence="2">
    <location>
        <begin position="106"/>
        <end position="179"/>
    </location>
</feature>
<accession>A0A4D9E6E5</accession>
<keyword evidence="3" id="KW-0378">Hydrolase</keyword>
<dbReference type="EMBL" id="QXTE01000144">
    <property type="protein sequence ID" value="TFK04175.1"/>
    <property type="molecule type" value="Genomic_DNA"/>
</dbReference>
<feature type="transmembrane region" description="Helical" evidence="1">
    <location>
        <begin position="79"/>
        <end position="102"/>
    </location>
</feature>
<evidence type="ECO:0000313" key="3">
    <source>
        <dbReference type="EMBL" id="TFK04175.1"/>
    </source>
</evidence>
<evidence type="ECO:0000256" key="1">
    <source>
        <dbReference type="SAM" id="Phobius"/>
    </source>
</evidence>
<dbReference type="PROSITE" id="PS50024">
    <property type="entry name" value="SEA"/>
    <property type="match status" value="1"/>
</dbReference>